<dbReference type="OrthoDB" id="1085116at2759"/>
<accession>A0A8X7URR4</accession>
<dbReference type="Pfam" id="PF03372">
    <property type="entry name" value="Exo_endo_phos"/>
    <property type="match status" value="1"/>
</dbReference>
<proteinExistence type="predicted"/>
<dbReference type="Proteomes" id="UP000886595">
    <property type="component" value="Unassembled WGS sequence"/>
</dbReference>
<reference evidence="2 3" key="1">
    <citation type="submission" date="2020-02" db="EMBL/GenBank/DDBJ databases">
        <authorList>
            <person name="Ma Q."/>
            <person name="Huang Y."/>
            <person name="Song X."/>
            <person name="Pei D."/>
        </authorList>
    </citation>
    <scope>NUCLEOTIDE SEQUENCE [LARGE SCALE GENOMIC DNA]</scope>
    <source>
        <strain evidence="2">Sxm20200214</strain>
        <tissue evidence="2">Leaf</tissue>
    </source>
</reference>
<evidence type="ECO:0000313" key="2">
    <source>
        <dbReference type="EMBL" id="KAG2287386.1"/>
    </source>
</evidence>
<dbReference type="SUPFAM" id="SSF56219">
    <property type="entry name" value="DNase I-like"/>
    <property type="match status" value="1"/>
</dbReference>
<gene>
    <name evidence="2" type="ORF">Bca52824_046990</name>
</gene>
<feature type="domain" description="Endonuclease/exonuclease/phosphatase" evidence="1">
    <location>
        <begin position="52"/>
        <end position="160"/>
    </location>
</feature>
<evidence type="ECO:0000313" key="3">
    <source>
        <dbReference type="Proteomes" id="UP000886595"/>
    </source>
</evidence>
<dbReference type="AlphaFoldDB" id="A0A8X7URR4"/>
<dbReference type="InterPro" id="IPR005135">
    <property type="entry name" value="Endo/exonuclease/phosphatase"/>
</dbReference>
<comment type="caution">
    <text evidence="2">The sequence shown here is derived from an EMBL/GenBank/DDBJ whole genome shotgun (WGS) entry which is preliminary data.</text>
</comment>
<dbReference type="EMBL" id="JAAMPC010000010">
    <property type="protein sequence ID" value="KAG2287386.1"/>
    <property type="molecule type" value="Genomic_DNA"/>
</dbReference>
<evidence type="ECO:0000259" key="1">
    <source>
        <dbReference type="Pfam" id="PF03372"/>
    </source>
</evidence>
<dbReference type="PANTHER" id="PTHR33710:SF77">
    <property type="entry name" value="DNASE I-LIKE SUPERFAMILY PROTEIN"/>
    <property type="match status" value="1"/>
</dbReference>
<organism evidence="2 3">
    <name type="scientific">Brassica carinata</name>
    <name type="common">Ethiopian mustard</name>
    <name type="synonym">Abyssinian cabbage</name>
    <dbReference type="NCBI Taxonomy" id="52824"/>
    <lineage>
        <taxon>Eukaryota</taxon>
        <taxon>Viridiplantae</taxon>
        <taxon>Streptophyta</taxon>
        <taxon>Embryophyta</taxon>
        <taxon>Tracheophyta</taxon>
        <taxon>Spermatophyta</taxon>
        <taxon>Magnoliopsida</taxon>
        <taxon>eudicotyledons</taxon>
        <taxon>Gunneridae</taxon>
        <taxon>Pentapetalae</taxon>
        <taxon>rosids</taxon>
        <taxon>malvids</taxon>
        <taxon>Brassicales</taxon>
        <taxon>Brassicaceae</taxon>
        <taxon>Brassiceae</taxon>
        <taxon>Brassica</taxon>
    </lineage>
</organism>
<dbReference type="InterPro" id="IPR036691">
    <property type="entry name" value="Endo/exonu/phosph_ase_sf"/>
</dbReference>
<dbReference type="PANTHER" id="PTHR33710">
    <property type="entry name" value="BNAC02G09200D PROTEIN"/>
    <property type="match status" value="1"/>
</dbReference>
<dbReference type="Gene3D" id="3.60.10.10">
    <property type="entry name" value="Endonuclease/exonuclease/phosphatase"/>
    <property type="match status" value="1"/>
</dbReference>
<dbReference type="GO" id="GO:0003824">
    <property type="term" value="F:catalytic activity"/>
    <property type="evidence" value="ECO:0007669"/>
    <property type="project" value="InterPro"/>
</dbReference>
<keyword evidence="3" id="KW-1185">Reference proteome</keyword>
<name>A0A8X7URR4_BRACI</name>
<sequence>MAKLCFGWNYASNHQSDEDGHIILIWKAPAVVNVLHQSRQSLTCEVILPLCPPFCYTMIYASNISAERSDLWVELLDLHRSLGLEKKPWILGGDFNQIVDHREHSLAHIDTTTSPMSDFRDCLDQLGVFDLIYQGPTFSWSNHQPTMPIAKKLDRLLINDMALQSFPDAAANFLPPLTFDHCPCILSLAITLPSAGSKPFKFLNYLSKHPNFLRVVFETWVQAGSASHTLTSLCWKLKCLKNALRTLNRDNFSKIQERVNDTNNLLQCLQVQALQKPFTTPL</sequence>
<protein>
    <recommendedName>
        <fullName evidence="1">Endonuclease/exonuclease/phosphatase domain-containing protein</fullName>
    </recommendedName>
</protein>